<feature type="domain" description="HTH lysR-type" evidence="5">
    <location>
        <begin position="1"/>
        <end position="58"/>
    </location>
</feature>
<evidence type="ECO:0000256" key="4">
    <source>
        <dbReference type="ARBA" id="ARBA00023163"/>
    </source>
</evidence>
<dbReference type="Gene3D" id="1.10.10.10">
    <property type="entry name" value="Winged helix-like DNA-binding domain superfamily/Winged helix DNA-binding domain"/>
    <property type="match status" value="1"/>
</dbReference>
<dbReference type="Gene3D" id="3.40.190.10">
    <property type="entry name" value="Periplasmic binding protein-like II"/>
    <property type="match status" value="2"/>
</dbReference>
<keyword evidence="4" id="KW-0804">Transcription</keyword>
<keyword evidence="3" id="KW-0238">DNA-binding</keyword>
<dbReference type="PANTHER" id="PTHR30126">
    <property type="entry name" value="HTH-TYPE TRANSCRIPTIONAL REGULATOR"/>
    <property type="match status" value="1"/>
</dbReference>
<dbReference type="InterPro" id="IPR000847">
    <property type="entry name" value="LysR_HTH_N"/>
</dbReference>
<proteinExistence type="inferred from homology"/>
<protein>
    <submittedName>
        <fullName evidence="6">LysR family transcriptional regulator</fullName>
    </submittedName>
</protein>
<evidence type="ECO:0000313" key="6">
    <source>
        <dbReference type="EMBL" id="TIC78834.1"/>
    </source>
</evidence>
<dbReference type="Pfam" id="PF03466">
    <property type="entry name" value="LysR_substrate"/>
    <property type="match status" value="1"/>
</dbReference>
<comment type="caution">
    <text evidence="6">The sequence shown here is derived from an EMBL/GenBank/DDBJ whole genome shotgun (WGS) entry which is preliminary data.</text>
</comment>
<dbReference type="RefSeq" id="WP_136555499.1">
    <property type="nucleotide sequence ID" value="NZ_STGJ01000021.1"/>
</dbReference>
<dbReference type="GO" id="GO:0003700">
    <property type="term" value="F:DNA-binding transcription factor activity"/>
    <property type="evidence" value="ECO:0007669"/>
    <property type="project" value="InterPro"/>
</dbReference>
<dbReference type="SUPFAM" id="SSF46785">
    <property type="entry name" value="Winged helix' DNA-binding domain"/>
    <property type="match status" value="1"/>
</dbReference>
<gene>
    <name evidence="6" type="ORF">E5K04_14720</name>
</gene>
<evidence type="ECO:0000256" key="3">
    <source>
        <dbReference type="ARBA" id="ARBA00023125"/>
    </source>
</evidence>
<dbReference type="InterPro" id="IPR036388">
    <property type="entry name" value="WH-like_DNA-bd_sf"/>
</dbReference>
<sequence length="303" mass="33743">METRWLEDFLVLAETGSFTRSAELRHLTQPAFSRRIKSLEGWAGCELIDRTTYPTRLTAAGEALREEALALLGKLGSARGRLASLRAAQDDMLEFAVPHTLSFSFFPRWLSGVEDAFGELPCRLSASNVHDALLAFVEGGSDLLMCYHHPRQPVELTDARYRGLQLGTEYLRPYARAGKDGTPMFRLPGETRAAIPFLGYAPNAYFHRMSELLLEAVGVPCALRLRYETDMAEGLKHMVLQGHGLAFLPDSAVAGELARGELAVAGEPEWQVAMQVRLYRDVRRRKPALDALWHSLSGRYPAV</sequence>
<evidence type="ECO:0000256" key="2">
    <source>
        <dbReference type="ARBA" id="ARBA00023015"/>
    </source>
</evidence>
<dbReference type="OrthoDB" id="8715249at2"/>
<dbReference type="AlphaFoldDB" id="A0A4T0UJQ8"/>
<reference evidence="6 7" key="1">
    <citation type="submission" date="2019-04" db="EMBL/GenBank/DDBJ databases">
        <title>Crenobacter sp. nov.</title>
        <authorList>
            <person name="Shi S."/>
        </authorList>
    </citation>
    <scope>NUCLEOTIDE SEQUENCE [LARGE SCALE GENOMIC DNA]</scope>
    <source>
        <strain evidence="6 7">GY 70310</strain>
    </source>
</reference>
<name>A0A4T0UJQ8_9NEIS</name>
<keyword evidence="7" id="KW-1185">Reference proteome</keyword>
<dbReference type="PANTHER" id="PTHR30126:SF2">
    <property type="entry name" value="HTH-TYPE TRANSCRIPTIONAL REGULATOR YJIE"/>
    <property type="match status" value="1"/>
</dbReference>
<dbReference type="PROSITE" id="PS50931">
    <property type="entry name" value="HTH_LYSR"/>
    <property type="match status" value="1"/>
</dbReference>
<keyword evidence="2" id="KW-0805">Transcription regulation</keyword>
<dbReference type="Pfam" id="PF00126">
    <property type="entry name" value="HTH_1"/>
    <property type="match status" value="1"/>
</dbReference>
<evidence type="ECO:0000313" key="7">
    <source>
        <dbReference type="Proteomes" id="UP000308891"/>
    </source>
</evidence>
<dbReference type="Proteomes" id="UP000308891">
    <property type="component" value="Unassembled WGS sequence"/>
</dbReference>
<accession>A0A4T0UJQ8</accession>
<evidence type="ECO:0000256" key="1">
    <source>
        <dbReference type="ARBA" id="ARBA00009437"/>
    </source>
</evidence>
<comment type="similarity">
    <text evidence="1">Belongs to the LysR transcriptional regulatory family.</text>
</comment>
<dbReference type="InterPro" id="IPR036390">
    <property type="entry name" value="WH_DNA-bd_sf"/>
</dbReference>
<dbReference type="EMBL" id="STGJ01000021">
    <property type="protein sequence ID" value="TIC78834.1"/>
    <property type="molecule type" value="Genomic_DNA"/>
</dbReference>
<dbReference type="GO" id="GO:0000976">
    <property type="term" value="F:transcription cis-regulatory region binding"/>
    <property type="evidence" value="ECO:0007669"/>
    <property type="project" value="TreeGrafter"/>
</dbReference>
<dbReference type="SUPFAM" id="SSF53850">
    <property type="entry name" value="Periplasmic binding protein-like II"/>
    <property type="match status" value="1"/>
</dbReference>
<dbReference type="PRINTS" id="PR00039">
    <property type="entry name" value="HTHLYSR"/>
</dbReference>
<evidence type="ECO:0000259" key="5">
    <source>
        <dbReference type="PROSITE" id="PS50931"/>
    </source>
</evidence>
<dbReference type="InterPro" id="IPR005119">
    <property type="entry name" value="LysR_subst-bd"/>
</dbReference>
<dbReference type="CDD" id="cd05466">
    <property type="entry name" value="PBP2_LTTR_substrate"/>
    <property type="match status" value="1"/>
</dbReference>
<organism evidence="6 7">
    <name type="scientific">Crenobacter intestini</name>
    <dbReference type="NCBI Taxonomy" id="2563443"/>
    <lineage>
        <taxon>Bacteria</taxon>
        <taxon>Pseudomonadati</taxon>
        <taxon>Pseudomonadota</taxon>
        <taxon>Betaproteobacteria</taxon>
        <taxon>Neisseriales</taxon>
        <taxon>Neisseriaceae</taxon>
        <taxon>Crenobacter</taxon>
    </lineage>
</organism>